<dbReference type="Proteomes" id="UP000318801">
    <property type="component" value="Unassembled WGS sequence"/>
</dbReference>
<dbReference type="PRINTS" id="PR00368">
    <property type="entry name" value="FADPNR"/>
</dbReference>
<dbReference type="GO" id="GO:0004497">
    <property type="term" value="F:monooxygenase activity"/>
    <property type="evidence" value="ECO:0007669"/>
    <property type="project" value="TreeGrafter"/>
</dbReference>
<proteinExistence type="predicted"/>
<keyword evidence="3" id="KW-1185">Reference proteome</keyword>
<dbReference type="PANTHER" id="PTHR43539">
    <property type="entry name" value="FLAVIN-BINDING MONOOXYGENASE-LIKE PROTEIN (AFU_ORTHOLOGUE AFUA_4G09220)"/>
    <property type="match status" value="1"/>
</dbReference>
<reference evidence="2 3" key="1">
    <citation type="submission" date="2019-06" db="EMBL/GenBank/DDBJ databases">
        <authorList>
            <person name="Li M."/>
        </authorList>
    </citation>
    <scope>NUCLEOTIDE SEQUENCE [LARGE SCALE GENOMIC DNA]</scope>
    <source>
        <strain evidence="2 3">BGMRC2036</strain>
    </source>
</reference>
<evidence type="ECO:0000313" key="2">
    <source>
        <dbReference type="EMBL" id="TPW28884.1"/>
    </source>
</evidence>
<sequence length="487" mass="53831">MGNEILNDQSKLSQLQARARHDLECTDYPAREWVEPREYQGQKVKDVVIIGGGQTGLTVAFKLMREKVTNIAVLERSEAGSEGPWCTFARMITLRTPKTVTGPELGIGSLSVRAWWEAKYGVESWDALGKIPKELWCEYLLWLRETVGIPVQNGVEVTDVEPLSDDLFAVTAKSAEGEKVLYARNIVLATGIDGSGHWSVPGIVSQNLPREAYGHTSEMIAFEALKGKKIAVIGAGASAFDNAAVALETGAASVKLFARRKRLPVVNPYRWMEYTGFLRHFGDLDDARKWRIMKTLFDRNQPPPADTYKRCADFANFSLKLGSPIDGLAYKDGKVLLTTPHGTEEFDYLIVGTGFVNDFASRPELTRFADKIAVWGDRYTPDAPMKDAVIAGFPYLSDCFQLTEKVPGTAPFLRHVFNYTYGAMPSLAGAAGISSLKFGIDRVSRGVTRELFLAEADDHFEALKAYDVPELVLPEDMMEELPAAKAS</sequence>
<comment type="caution">
    <text evidence="2">The sequence shown here is derived from an EMBL/GenBank/DDBJ whole genome shotgun (WGS) entry which is preliminary data.</text>
</comment>
<accession>A0A506U734</accession>
<dbReference type="InterPro" id="IPR036188">
    <property type="entry name" value="FAD/NAD-bd_sf"/>
</dbReference>
<gene>
    <name evidence="2" type="ORF">FJU08_16295</name>
</gene>
<dbReference type="SUPFAM" id="SSF51905">
    <property type="entry name" value="FAD/NAD(P)-binding domain"/>
    <property type="match status" value="1"/>
</dbReference>
<dbReference type="EMBL" id="VHLG01000011">
    <property type="protein sequence ID" value="TPW28884.1"/>
    <property type="molecule type" value="Genomic_DNA"/>
</dbReference>
<dbReference type="GO" id="GO:0050660">
    <property type="term" value="F:flavin adenine dinucleotide binding"/>
    <property type="evidence" value="ECO:0007669"/>
    <property type="project" value="TreeGrafter"/>
</dbReference>
<organism evidence="2 3">
    <name type="scientific">Martelella alba</name>
    <dbReference type="NCBI Taxonomy" id="2590451"/>
    <lineage>
        <taxon>Bacteria</taxon>
        <taxon>Pseudomonadati</taxon>
        <taxon>Pseudomonadota</taxon>
        <taxon>Alphaproteobacteria</taxon>
        <taxon>Hyphomicrobiales</taxon>
        <taxon>Aurantimonadaceae</taxon>
        <taxon>Martelella</taxon>
    </lineage>
</organism>
<dbReference type="PRINTS" id="PR00411">
    <property type="entry name" value="PNDRDTASEI"/>
</dbReference>
<dbReference type="InterPro" id="IPR050982">
    <property type="entry name" value="Auxin_biosynth/cation_transpt"/>
</dbReference>
<dbReference type="PANTHER" id="PTHR43539:SF91">
    <property type="entry name" value="FAD-DEPENDENT URATE HYDROXYLASE"/>
    <property type="match status" value="1"/>
</dbReference>
<evidence type="ECO:0000256" key="1">
    <source>
        <dbReference type="ARBA" id="ARBA00023002"/>
    </source>
</evidence>
<protein>
    <submittedName>
        <fullName evidence="2">NAD(P)/FAD-dependent oxidoreductase</fullName>
    </submittedName>
</protein>
<evidence type="ECO:0000313" key="3">
    <source>
        <dbReference type="Proteomes" id="UP000318801"/>
    </source>
</evidence>
<dbReference type="Pfam" id="PF13738">
    <property type="entry name" value="Pyr_redox_3"/>
    <property type="match status" value="1"/>
</dbReference>
<name>A0A506U734_9HYPH</name>
<dbReference type="AlphaFoldDB" id="A0A506U734"/>
<dbReference type="OrthoDB" id="8671611at2"/>
<dbReference type="Gene3D" id="3.50.50.60">
    <property type="entry name" value="FAD/NAD(P)-binding domain"/>
    <property type="match status" value="2"/>
</dbReference>
<keyword evidence="1" id="KW-0560">Oxidoreductase</keyword>